<reference evidence="1 2" key="1">
    <citation type="submission" date="2018-11" db="EMBL/GenBank/DDBJ databases">
        <authorList>
            <consortium name="Pathogen Informatics"/>
        </authorList>
    </citation>
    <scope>NUCLEOTIDE SEQUENCE [LARGE SCALE GENOMIC DNA]</scope>
</reference>
<dbReference type="OrthoDB" id="428346at2759"/>
<protein>
    <submittedName>
        <fullName evidence="1">Uncharacterized protein</fullName>
    </submittedName>
</protein>
<evidence type="ECO:0000313" key="2">
    <source>
        <dbReference type="Proteomes" id="UP000271889"/>
    </source>
</evidence>
<accession>A0A3P7Q0X3</accession>
<gene>
    <name evidence="1" type="ORF">CGOC_LOCUS10153</name>
</gene>
<organism evidence="1 2">
    <name type="scientific">Cylicostephanus goldi</name>
    <name type="common">Nematode worm</name>
    <dbReference type="NCBI Taxonomy" id="71465"/>
    <lineage>
        <taxon>Eukaryota</taxon>
        <taxon>Metazoa</taxon>
        <taxon>Ecdysozoa</taxon>
        <taxon>Nematoda</taxon>
        <taxon>Chromadorea</taxon>
        <taxon>Rhabditida</taxon>
        <taxon>Rhabditina</taxon>
        <taxon>Rhabditomorpha</taxon>
        <taxon>Strongyloidea</taxon>
        <taxon>Strongylidae</taxon>
        <taxon>Cylicostephanus</taxon>
    </lineage>
</organism>
<keyword evidence="2" id="KW-1185">Reference proteome</keyword>
<evidence type="ECO:0000313" key="1">
    <source>
        <dbReference type="EMBL" id="VDN25602.1"/>
    </source>
</evidence>
<dbReference type="Pfam" id="PF03269">
    <property type="entry name" value="DUF268"/>
    <property type="match status" value="1"/>
</dbReference>
<sequence length="116" mass="13153">MLMCHCKPGNVPISENAHDAHFPSIILDRCVTNIDGLSAAAQFKVEGLFYLGIPRGKDAIHYNAHRIYGRMRLAMIMTGFEWLATYRRDNPHSIATTEDDYKDTSGPQDLFVLRKN</sequence>
<dbReference type="Proteomes" id="UP000271889">
    <property type="component" value="Unassembled WGS sequence"/>
</dbReference>
<name>A0A3P7Q0X3_CYLGO</name>
<dbReference type="AlphaFoldDB" id="A0A3P7Q0X3"/>
<dbReference type="InterPro" id="IPR004951">
    <property type="entry name" value="DUF268_CAE_spp"/>
</dbReference>
<proteinExistence type="predicted"/>
<dbReference type="EMBL" id="UYRV01109935">
    <property type="protein sequence ID" value="VDN25602.1"/>
    <property type="molecule type" value="Genomic_DNA"/>
</dbReference>